<dbReference type="EMBL" id="BJVQ01000027">
    <property type="protein sequence ID" value="GEL47001.1"/>
    <property type="molecule type" value="Genomic_DNA"/>
</dbReference>
<protein>
    <recommendedName>
        <fullName evidence="3">DUF559 domain-containing protein</fullName>
    </recommendedName>
</protein>
<comment type="caution">
    <text evidence="1">The sequence shown here is derived from an EMBL/GenBank/DDBJ whole genome shotgun (WGS) entry which is preliminary data.</text>
</comment>
<proteinExistence type="predicted"/>
<evidence type="ECO:0000313" key="2">
    <source>
        <dbReference type="Proteomes" id="UP000321723"/>
    </source>
</evidence>
<evidence type="ECO:0000313" key="1">
    <source>
        <dbReference type="EMBL" id="GEL47001.1"/>
    </source>
</evidence>
<sequence>MLPAVPRVLRAGDLPPDVLRTRVRDGSLMRVLRGVYAEVSPDGLPWDLARSRVLARAAALHAVRTGDHWFSHRTAALLHGCQLVAVPDDVDVTALSAPRASRTGGLRGVREHWTSRATRAAEVDRTASLPVSPIERTAVDCAATLDRAHGLVVADSALRAGADPAVIDEMLAAAAGDRGVRRAREVLAFADARSESPGESLLRWHVRAAGLPAPDLQVAVPTRLGWRWVDLGWREERVALEFDGRLKYGGSAQESSAAVDQEKRRQDALEDAGWIVVRFTWADLRHPEEVGPRVGRALRSAHSRRR</sequence>
<accession>A0A511FCN2</accession>
<keyword evidence="2" id="KW-1185">Reference proteome</keyword>
<name>A0A511FCN2_9CELL</name>
<gene>
    <name evidence="1" type="ORF">CHO01_21170</name>
</gene>
<evidence type="ECO:0008006" key="3">
    <source>
        <dbReference type="Google" id="ProtNLM"/>
    </source>
</evidence>
<dbReference type="Proteomes" id="UP000321723">
    <property type="component" value="Unassembled WGS sequence"/>
</dbReference>
<dbReference type="SUPFAM" id="SSF52980">
    <property type="entry name" value="Restriction endonuclease-like"/>
    <property type="match status" value="1"/>
</dbReference>
<organism evidence="1 2">
    <name type="scientific">Cellulomonas hominis</name>
    <dbReference type="NCBI Taxonomy" id="156981"/>
    <lineage>
        <taxon>Bacteria</taxon>
        <taxon>Bacillati</taxon>
        <taxon>Actinomycetota</taxon>
        <taxon>Actinomycetes</taxon>
        <taxon>Micrococcales</taxon>
        <taxon>Cellulomonadaceae</taxon>
        <taxon>Cellulomonas</taxon>
    </lineage>
</organism>
<dbReference type="InterPro" id="IPR011335">
    <property type="entry name" value="Restrct_endonuc-II-like"/>
</dbReference>
<reference evidence="1 2" key="1">
    <citation type="submission" date="2019-07" db="EMBL/GenBank/DDBJ databases">
        <title>Whole genome shotgun sequence of Cellulomonas hominis NBRC 16055.</title>
        <authorList>
            <person name="Hosoyama A."/>
            <person name="Uohara A."/>
            <person name="Ohji S."/>
            <person name="Ichikawa N."/>
        </authorList>
    </citation>
    <scope>NUCLEOTIDE SEQUENCE [LARGE SCALE GENOMIC DNA]</scope>
    <source>
        <strain evidence="1 2">NBRC 16055</strain>
    </source>
</reference>
<dbReference type="AlphaFoldDB" id="A0A511FCN2"/>